<dbReference type="OrthoDB" id="995555at2759"/>
<proteinExistence type="predicted"/>
<feature type="compositionally biased region" description="Basic and acidic residues" evidence="1">
    <location>
        <begin position="11"/>
        <end position="20"/>
    </location>
</feature>
<keyword evidence="3" id="KW-1185">Reference proteome</keyword>
<dbReference type="InterPro" id="IPR040256">
    <property type="entry name" value="At4g02000-like"/>
</dbReference>
<evidence type="ECO:0000313" key="3">
    <source>
        <dbReference type="Proteomes" id="UP000828251"/>
    </source>
</evidence>
<dbReference type="AlphaFoldDB" id="A0A9D3VQ94"/>
<dbReference type="Proteomes" id="UP000828251">
    <property type="component" value="Unassembled WGS sequence"/>
</dbReference>
<dbReference type="EMBL" id="JAIQCV010000006">
    <property type="protein sequence ID" value="KAH1091519.1"/>
    <property type="molecule type" value="Genomic_DNA"/>
</dbReference>
<dbReference type="PANTHER" id="PTHR31286">
    <property type="entry name" value="GLYCINE-RICH CELL WALL STRUCTURAL PROTEIN 1.8-LIKE"/>
    <property type="match status" value="1"/>
</dbReference>
<dbReference type="PANTHER" id="PTHR31286:SF173">
    <property type="entry name" value="DUF4283 DOMAIN-CONTAINING PROTEIN"/>
    <property type="match status" value="1"/>
</dbReference>
<organism evidence="2 3">
    <name type="scientific">Gossypium stocksii</name>
    <dbReference type="NCBI Taxonomy" id="47602"/>
    <lineage>
        <taxon>Eukaryota</taxon>
        <taxon>Viridiplantae</taxon>
        <taxon>Streptophyta</taxon>
        <taxon>Embryophyta</taxon>
        <taxon>Tracheophyta</taxon>
        <taxon>Spermatophyta</taxon>
        <taxon>Magnoliopsida</taxon>
        <taxon>eudicotyledons</taxon>
        <taxon>Gunneridae</taxon>
        <taxon>Pentapetalae</taxon>
        <taxon>rosids</taxon>
        <taxon>malvids</taxon>
        <taxon>Malvales</taxon>
        <taxon>Malvaceae</taxon>
        <taxon>Malvoideae</taxon>
        <taxon>Gossypium</taxon>
    </lineage>
</organism>
<protein>
    <submittedName>
        <fullName evidence="2">Uncharacterized protein</fullName>
    </submittedName>
</protein>
<evidence type="ECO:0000313" key="2">
    <source>
        <dbReference type="EMBL" id="KAH1091519.1"/>
    </source>
</evidence>
<sequence>MANSLSDSGGDETRSSEDLHTKKVRFKEVYGSADSSKEDVRSIGRSNEDLVLFKGNVTRSTVNGISTIEFSDHIKQILFKEMETKNIVDYDRVLTQGPYVIYGQYLTVQPWTKYFSPLQPLSGLPGFTYKRMILEAIGGMVGKVAKLDFKMDSKARGRFARMAVFINLYRPLVSQVSVNEKFNEWNMELFR</sequence>
<reference evidence="2 3" key="1">
    <citation type="journal article" date="2021" name="Plant Biotechnol. J.">
        <title>Multi-omics assisted identification of the key and species-specific regulatory components of drought-tolerant mechanisms in Gossypium stocksii.</title>
        <authorList>
            <person name="Yu D."/>
            <person name="Ke L."/>
            <person name="Zhang D."/>
            <person name="Wu Y."/>
            <person name="Sun Y."/>
            <person name="Mei J."/>
            <person name="Sun J."/>
            <person name="Sun Y."/>
        </authorList>
    </citation>
    <scope>NUCLEOTIDE SEQUENCE [LARGE SCALE GENOMIC DNA]</scope>
    <source>
        <strain evidence="3">cv. E1</strain>
        <tissue evidence="2">Leaf</tissue>
    </source>
</reference>
<gene>
    <name evidence="2" type="ORF">J1N35_018776</name>
</gene>
<evidence type="ECO:0000256" key="1">
    <source>
        <dbReference type="SAM" id="MobiDB-lite"/>
    </source>
</evidence>
<accession>A0A9D3VQ94</accession>
<feature type="region of interest" description="Disordered" evidence="1">
    <location>
        <begin position="1"/>
        <end position="20"/>
    </location>
</feature>
<name>A0A9D3VQ94_9ROSI</name>
<comment type="caution">
    <text evidence="2">The sequence shown here is derived from an EMBL/GenBank/DDBJ whole genome shotgun (WGS) entry which is preliminary data.</text>
</comment>